<gene>
    <name evidence="4" type="ORF">ELLFYP34_03244</name>
</gene>
<dbReference type="Gene3D" id="2.40.100.20">
    <property type="match status" value="1"/>
</dbReference>
<dbReference type="EMBL" id="CACRTR010000009">
    <property type="protein sequence ID" value="VYU32417.1"/>
    <property type="molecule type" value="Genomic_DNA"/>
</dbReference>
<dbReference type="InterPro" id="IPR029000">
    <property type="entry name" value="Cyclophilin-like_dom_sf"/>
</dbReference>
<organism evidence="4">
    <name type="scientific">Eubacterium limosum</name>
    <dbReference type="NCBI Taxonomy" id="1736"/>
    <lineage>
        <taxon>Bacteria</taxon>
        <taxon>Bacillati</taxon>
        <taxon>Bacillota</taxon>
        <taxon>Clostridia</taxon>
        <taxon>Eubacteriales</taxon>
        <taxon>Eubacteriaceae</taxon>
        <taxon>Eubacterium</taxon>
    </lineage>
</organism>
<name>A0A6N3E3V3_EUBLI</name>
<keyword evidence="2" id="KW-0732">Signal</keyword>
<proteinExistence type="predicted"/>
<feature type="chain" id="PRO_5039248219" description="Cyclophilin-like domain-containing protein" evidence="2">
    <location>
        <begin position="24"/>
        <end position="170"/>
    </location>
</feature>
<sequence length="170" mass="17940">MLRLKTAFLCCSLLLAVSFTGCSPDMTASSAPEPEKPSPSVQPSAQPRDNPAAATALRIQAGDRVFTARLEDTPAAQALAAAMPMTLNMDEMNGNEKYFFLSDALPTNAGQPGHIAAGDLMLYGDNCLVLFYESFQSAYSYTRLASITDTAGLADALGSGSVQVTFSLDE</sequence>
<evidence type="ECO:0000259" key="3">
    <source>
        <dbReference type="Pfam" id="PF18050"/>
    </source>
</evidence>
<protein>
    <recommendedName>
        <fullName evidence="3">Cyclophilin-like domain-containing protein</fullName>
    </recommendedName>
</protein>
<feature type="signal peptide" evidence="2">
    <location>
        <begin position="1"/>
        <end position="23"/>
    </location>
</feature>
<feature type="region of interest" description="Disordered" evidence="1">
    <location>
        <begin position="25"/>
        <end position="52"/>
    </location>
</feature>
<dbReference type="PROSITE" id="PS51257">
    <property type="entry name" value="PROKAR_LIPOPROTEIN"/>
    <property type="match status" value="1"/>
</dbReference>
<evidence type="ECO:0000313" key="4">
    <source>
        <dbReference type="EMBL" id="VYU32417.1"/>
    </source>
</evidence>
<dbReference type="SUPFAM" id="SSF50891">
    <property type="entry name" value="Cyclophilin-like"/>
    <property type="match status" value="1"/>
</dbReference>
<feature type="domain" description="Cyclophilin-like" evidence="3">
    <location>
        <begin position="59"/>
        <end position="167"/>
    </location>
</feature>
<dbReference type="AlphaFoldDB" id="A0A6N3E3V3"/>
<evidence type="ECO:0000256" key="2">
    <source>
        <dbReference type="SAM" id="SignalP"/>
    </source>
</evidence>
<accession>A0A6N3E3V3</accession>
<dbReference type="InterPro" id="IPR041183">
    <property type="entry name" value="Cyclophilin-like"/>
</dbReference>
<evidence type="ECO:0000256" key="1">
    <source>
        <dbReference type="SAM" id="MobiDB-lite"/>
    </source>
</evidence>
<dbReference type="Pfam" id="PF18050">
    <property type="entry name" value="Cyclophil_like2"/>
    <property type="match status" value="1"/>
</dbReference>
<reference evidence="4" key="1">
    <citation type="submission" date="2019-11" db="EMBL/GenBank/DDBJ databases">
        <authorList>
            <person name="Feng L."/>
        </authorList>
    </citation>
    <scope>NUCLEOTIDE SEQUENCE</scope>
    <source>
        <strain evidence="4">ElimosumLFYP34</strain>
    </source>
</reference>